<dbReference type="GO" id="GO:0016491">
    <property type="term" value="F:oxidoreductase activity"/>
    <property type="evidence" value="ECO:0007669"/>
    <property type="project" value="InterPro"/>
</dbReference>
<keyword evidence="3" id="KW-0676">Redox-active center</keyword>
<feature type="transmembrane region" description="Helical" evidence="4">
    <location>
        <begin position="12"/>
        <end position="33"/>
    </location>
</feature>
<organism evidence="6 7">
    <name type="scientific">Flagellimonas flava</name>
    <dbReference type="NCBI Taxonomy" id="570519"/>
    <lineage>
        <taxon>Bacteria</taxon>
        <taxon>Pseudomonadati</taxon>
        <taxon>Bacteroidota</taxon>
        <taxon>Flavobacteriia</taxon>
        <taxon>Flavobacteriales</taxon>
        <taxon>Flavobacteriaceae</taxon>
        <taxon>Flagellimonas</taxon>
    </lineage>
</organism>
<dbReference type="GO" id="GO:0030313">
    <property type="term" value="C:cell envelope"/>
    <property type="evidence" value="ECO:0007669"/>
    <property type="project" value="UniProtKB-SubCell"/>
</dbReference>
<dbReference type="InterPro" id="IPR050553">
    <property type="entry name" value="Thioredoxin_ResA/DsbE_sf"/>
</dbReference>
<dbReference type="AlphaFoldDB" id="A0A1M5PN85"/>
<sequence length="188" mass="21341">MKLSKEQIGNVVWIVVILLILFTPIGFHLKVFVGKLFSGTADVIAVEDREMLESYNWQLQDMKGNPVNFKSFENEVVLVNFWATWCPPCVAEMPSLARLHSDYKDRVIFAFVASDEKIKVSKFLDKKGYSFPVYFENTKTPDVLVSSSIPATYILDKKGKVVVKEIGAAKWDAQSTRDLLDQLLAEDQ</sequence>
<comment type="subcellular location">
    <subcellularLocation>
        <location evidence="1">Cell envelope</location>
    </subcellularLocation>
</comment>
<evidence type="ECO:0000313" key="7">
    <source>
        <dbReference type="Proteomes" id="UP000184532"/>
    </source>
</evidence>
<dbReference type="CDD" id="cd02966">
    <property type="entry name" value="TlpA_like_family"/>
    <property type="match status" value="1"/>
</dbReference>
<dbReference type="GO" id="GO:0017004">
    <property type="term" value="P:cytochrome complex assembly"/>
    <property type="evidence" value="ECO:0007669"/>
    <property type="project" value="UniProtKB-KW"/>
</dbReference>
<evidence type="ECO:0000259" key="5">
    <source>
        <dbReference type="PROSITE" id="PS51352"/>
    </source>
</evidence>
<dbReference type="GO" id="GO:0016853">
    <property type="term" value="F:isomerase activity"/>
    <property type="evidence" value="ECO:0007669"/>
    <property type="project" value="UniProtKB-KW"/>
</dbReference>
<reference evidence="7" key="1">
    <citation type="submission" date="2016-11" db="EMBL/GenBank/DDBJ databases">
        <authorList>
            <person name="Varghese N."/>
            <person name="Submissions S."/>
        </authorList>
    </citation>
    <scope>NUCLEOTIDE SEQUENCE [LARGE SCALE GENOMIC DNA]</scope>
    <source>
        <strain evidence="7">DSM 22638</strain>
    </source>
</reference>
<dbReference type="PROSITE" id="PS51352">
    <property type="entry name" value="THIOREDOXIN_2"/>
    <property type="match status" value="1"/>
</dbReference>
<evidence type="ECO:0000256" key="3">
    <source>
        <dbReference type="ARBA" id="ARBA00023284"/>
    </source>
</evidence>
<keyword evidence="4" id="KW-0812">Transmembrane</keyword>
<accession>A0A1M5PN85</accession>
<dbReference type="InterPro" id="IPR036249">
    <property type="entry name" value="Thioredoxin-like_sf"/>
</dbReference>
<dbReference type="InterPro" id="IPR017937">
    <property type="entry name" value="Thioredoxin_CS"/>
</dbReference>
<dbReference type="InterPro" id="IPR013740">
    <property type="entry name" value="Redoxin"/>
</dbReference>
<dbReference type="InterPro" id="IPR013766">
    <property type="entry name" value="Thioredoxin_domain"/>
</dbReference>
<keyword evidence="4" id="KW-0472">Membrane</keyword>
<dbReference type="SUPFAM" id="SSF52833">
    <property type="entry name" value="Thioredoxin-like"/>
    <property type="match status" value="1"/>
</dbReference>
<dbReference type="STRING" id="570519.SAMN04488116_3294"/>
<evidence type="ECO:0000256" key="1">
    <source>
        <dbReference type="ARBA" id="ARBA00004196"/>
    </source>
</evidence>
<dbReference type="RefSeq" id="WP_073181725.1">
    <property type="nucleotide sequence ID" value="NZ_FQWL01000008.1"/>
</dbReference>
<name>A0A1M5PN85_9FLAO</name>
<protein>
    <submittedName>
        <fullName evidence="6">Thiol-disulfide isomerase or thioredoxin</fullName>
    </submittedName>
</protein>
<dbReference type="PROSITE" id="PS00194">
    <property type="entry name" value="THIOREDOXIN_1"/>
    <property type="match status" value="1"/>
</dbReference>
<dbReference type="PANTHER" id="PTHR42852:SF13">
    <property type="entry name" value="PROTEIN DIPZ"/>
    <property type="match status" value="1"/>
</dbReference>
<dbReference type="Pfam" id="PF08534">
    <property type="entry name" value="Redoxin"/>
    <property type="match status" value="1"/>
</dbReference>
<dbReference type="EMBL" id="FQWL01000008">
    <property type="protein sequence ID" value="SHH03214.1"/>
    <property type="molecule type" value="Genomic_DNA"/>
</dbReference>
<evidence type="ECO:0000256" key="4">
    <source>
        <dbReference type="SAM" id="Phobius"/>
    </source>
</evidence>
<feature type="domain" description="Thioredoxin" evidence="5">
    <location>
        <begin position="48"/>
        <end position="185"/>
    </location>
</feature>
<evidence type="ECO:0000313" key="6">
    <source>
        <dbReference type="EMBL" id="SHH03214.1"/>
    </source>
</evidence>
<evidence type="ECO:0000256" key="2">
    <source>
        <dbReference type="ARBA" id="ARBA00022748"/>
    </source>
</evidence>
<dbReference type="OrthoDB" id="9815205at2"/>
<dbReference type="PANTHER" id="PTHR42852">
    <property type="entry name" value="THIOL:DISULFIDE INTERCHANGE PROTEIN DSBE"/>
    <property type="match status" value="1"/>
</dbReference>
<proteinExistence type="predicted"/>
<keyword evidence="4" id="KW-1133">Transmembrane helix</keyword>
<keyword evidence="2" id="KW-0201">Cytochrome c-type biogenesis</keyword>
<dbReference type="Proteomes" id="UP000184532">
    <property type="component" value="Unassembled WGS sequence"/>
</dbReference>
<gene>
    <name evidence="6" type="ORF">SAMN04488116_3294</name>
</gene>
<keyword evidence="7" id="KW-1185">Reference proteome</keyword>
<keyword evidence="6" id="KW-0413">Isomerase</keyword>
<dbReference type="Gene3D" id="3.40.30.10">
    <property type="entry name" value="Glutaredoxin"/>
    <property type="match status" value="1"/>
</dbReference>